<organism evidence="3 4">
    <name type="scientific">Belnapia arida</name>
    <dbReference type="NCBI Taxonomy" id="2804533"/>
    <lineage>
        <taxon>Bacteria</taxon>
        <taxon>Pseudomonadati</taxon>
        <taxon>Pseudomonadota</taxon>
        <taxon>Alphaproteobacteria</taxon>
        <taxon>Acetobacterales</taxon>
        <taxon>Roseomonadaceae</taxon>
        <taxon>Belnapia</taxon>
    </lineage>
</organism>
<dbReference type="Gene3D" id="4.10.430.10">
    <property type="entry name" value="Histone-like protein H-NS, C-terminal domain"/>
    <property type="match status" value="1"/>
</dbReference>
<dbReference type="InterPro" id="IPR037150">
    <property type="entry name" value="H-NS_C_dom_sf"/>
</dbReference>
<proteinExistence type="predicted"/>
<evidence type="ECO:0000313" key="4">
    <source>
        <dbReference type="Proteomes" id="UP000660885"/>
    </source>
</evidence>
<dbReference type="InterPro" id="IPR027444">
    <property type="entry name" value="H-NS_C_dom"/>
</dbReference>
<keyword evidence="4" id="KW-1185">Reference proteome</keyword>
<reference evidence="3 4" key="1">
    <citation type="submission" date="2021-01" db="EMBL/GenBank/DDBJ databases">
        <title>Belnapia mucosa sp. nov. and Belnapia arida sp. nov., isolated from the Tabernas Desert (Almeria, Spain).</title>
        <authorList>
            <person name="Molina-Menor E."/>
            <person name="Vidal-Verdu A."/>
            <person name="Calonge A."/>
            <person name="Satari L."/>
            <person name="Pereto J."/>
            <person name="Porcar M."/>
        </authorList>
    </citation>
    <scope>NUCLEOTIDE SEQUENCE [LARGE SCALE GENOMIC DNA]</scope>
    <source>
        <strain evidence="3 4">T18</strain>
    </source>
</reference>
<comment type="caution">
    <text evidence="3">The sequence shown here is derived from an EMBL/GenBank/DDBJ whole genome shotgun (WGS) entry which is preliminary data.</text>
</comment>
<evidence type="ECO:0000313" key="3">
    <source>
        <dbReference type="EMBL" id="MBL6076727.1"/>
    </source>
</evidence>
<dbReference type="SUPFAM" id="SSF81273">
    <property type="entry name" value="H-NS histone-like proteins"/>
    <property type="match status" value="1"/>
</dbReference>
<dbReference type="Proteomes" id="UP000660885">
    <property type="component" value="Unassembled WGS sequence"/>
</dbReference>
<evidence type="ECO:0000256" key="1">
    <source>
        <dbReference type="SAM" id="MobiDB-lite"/>
    </source>
</evidence>
<dbReference type="RefSeq" id="WP_202829898.1">
    <property type="nucleotide sequence ID" value="NZ_JAETWB010000001.1"/>
</dbReference>
<dbReference type="EMBL" id="JAETWB010000001">
    <property type="protein sequence ID" value="MBL6076727.1"/>
    <property type="molecule type" value="Genomic_DNA"/>
</dbReference>
<evidence type="ECO:0000259" key="2">
    <source>
        <dbReference type="SMART" id="SM00528"/>
    </source>
</evidence>
<name>A0ABS1TWB8_9PROT</name>
<gene>
    <name evidence="3" type="ORF">JMJ56_01835</name>
</gene>
<dbReference type="Pfam" id="PF00816">
    <property type="entry name" value="Histone_HNS"/>
    <property type="match status" value="1"/>
</dbReference>
<sequence length="115" mass="12650">MEKGKVDLENMSVQELTALRDAAEAKRLEKLDGAREAILAEAKEKLAQLGLAFETVWPGRSPEPSPRASKKAGTGGQVAAKFRGPNGEEWTGRGRLPKWLHAMEAEGHSRNEFRI</sequence>
<dbReference type="SMART" id="SM00528">
    <property type="entry name" value="HNS"/>
    <property type="match status" value="1"/>
</dbReference>
<accession>A0ABS1TWB8</accession>
<feature type="domain" description="DNA-binding protein H-NS-like C-terminal" evidence="2">
    <location>
        <begin position="68"/>
        <end position="115"/>
    </location>
</feature>
<protein>
    <submittedName>
        <fullName evidence="3">H-NS histone family protein</fullName>
    </submittedName>
</protein>
<feature type="region of interest" description="Disordered" evidence="1">
    <location>
        <begin position="57"/>
        <end position="93"/>
    </location>
</feature>